<evidence type="ECO:0000256" key="2">
    <source>
        <dbReference type="SAM" id="MobiDB-lite"/>
    </source>
</evidence>
<keyword evidence="3" id="KW-1185">Reference proteome</keyword>
<dbReference type="Gene3D" id="1.10.10.60">
    <property type="entry name" value="Homeodomain-like"/>
    <property type="match status" value="2"/>
</dbReference>
<dbReference type="SUPFAM" id="SSF46689">
    <property type="entry name" value="Homeodomain-like"/>
    <property type="match status" value="1"/>
</dbReference>
<dbReference type="AlphaFoldDB" id="A0A914XDZ0"/>
<dbReference type="InterPro" id="IPR009057">
    <property type="entry name" value="Homeodomain-like_sf"/>
</dbReference>
<sequence length="156" mass="18005">MENHEERNEENDRPLLLDMEEVENENDPIEAAQYSQQRKKTSYTLKRKLEVVKFAKKFGNYAAAKKYSIGRTTIISWVQNKEKLSGEVRKLVKAAAMSRLSGGGRPQLSKDLNQKVLEWIQNCRARKERVSRRLIQVEALKIGQSMDRASELEPGQ</sequence>
<dbReference type="WBParaSite" id="PSAMB.scaffold7816size7062.g30569.t1">
    <property type="protein sequence ID" value="PSAMB.scaffold7816size7062.g30569.t1"/>
    <property type="gene ID" value="PSAMB.scaffold7816size7062.g30569"/>
</dbReference>
<feature type="compositionally biased region" description="Acidic residues" evidence="2">
    <location>
        <begin position="18"/>
        <end position="28"/>
    </location>
</feature>
<reference evidence="4" key="1">
    <citation type="submission" date="2022-11" db="UniProtKB">
        <authorList>
            <consortium name="WormBaseParasite"/>
        </authorList>
    </citation>
    <scope>IDENTIFICATION</scope>
</reference>
<evidence type="ECO:0000313" key="3">
    <source>
        <dbReference type="Proteomes" id="UP000887566"/>
    </source>
</evidence>
<accession>A0A914XDZ0</accession>
<proteinExistence type="predicted"/>
<dbReference type="GO" id="GO:0005634">
    <property type="term" value="C:nucleus"/>
    <property type="evidence" value="ECO:0007669"/>
    <property type="project" value="UniProtKB-SubCell"/>
</dbReference>
<feature type="region of interest" description="Disordered" evidence="2">
    <location>
        <begin position="1"/>
        <end position="37"/>
    </location>
</feature>
<name>A0A914XDZ0_9BILA</name>
<protein>
    <submittedName>
        <fullName evidence="4">HTH psq-type domain-containing protein</fullName>
    </submittedName>
</protein>
<comment type="subcellular location">
    <subcellularLocation>
        <location evidence="1">Nucleus</location>
    </subcellularLocation>
</comment>
<evidence type="ECO:0000313" key="4">
    <source>
        <dbReference type="WBParaSite" id="PSAMB.scaffold7816size7062.g30569.t1"/>
    </source>
</evidence>
<dbReference type="Proteomes" id="UP000887566">
    <property type="component" value="Unplaced"/>
</dbReference>
<feature type="compositionally biased region" description="Basic and acidic residues" evidence="2">
    <location>
        <begin position="1"/>
        <end position="15"/>
    </location>
</feature>
<evidence type="ECO:0000256" key="1">
    <source>
        <dbReference type="ARBA" id="ARBA00004123"/>
    </source>
</evidence>
<organism evidence="3 4">
    <name type="scientific">Plectus sambesii</name>
    <dbReference type="NCBI Taxonomy" id="2011161"/>
    <lineage>
        <taxon>Eukaryota</taxon>
        <taxon>Metazoa</taxon>
        <taxon>Ecdysozoa</taxon>
        <taxon>Nematoda</taxon>
        <taxon>Chromadorea</taxon>
        <taxon>Plectida</taxon>
        <taxon>Plectina</taxon>
        <taxon>Plectoidea</taxon>
        <taxon>Plectidae</taxon>
        <taxon>Plectus</taxon>
    </lineage>
</organism>